<dbReference type="InterPro" id="IPR031563">
    <property type="entry name" value="MOT1/MOT2"/>
</dbReference>
<evidence type="ECO:0000256" key="1">
    <source>
        <dbReference type="SAM" id="Phobius"/>
    </source>
</evidence>
<name>A0AAN7JKN9_9MYRT</name>
<dbReference type="GO" id="GO:0015098">
    <property type="term" value="F:molybdate ion transmembrane transporter activity"/>
    <property type="evidence" value="ECO:0007669"/>
    <property type="project" value="InterPro"/>
</dbReference>
<organism evidence="2 3">
    <name type="scientific">Trapa incisa</name>
    <dbReference type="NCBI Taxonomy" id="236973"/>
    <lineage>
        <taxon>Eukaryota</taxon>
        <taxon>Viridiplantae</taxon>
        <taxon>Streptophyta</taxon>
        <taxon>Embryophyta</taxon>
        <taxon>Tracheophyta</taxon>
        <taxon>Spermatophyta</taxon>
        <taxon>Magnoliopsida</taxon>
        <taxon>eudicotyledons</taxon>
        <taxon>Gunneridae</taxon>
        <taxon>Pentapetalae</taxon>
        <taxon>rosids</taxon>
        <taxon>malvids</taxon>
        <taxon>Myrtales</taxon>
        <taxon>Lythraceae</taxon>
        <taxon>Trapa</taxon>
    </lineage>
</organism>
<keyword evidence="1" id="KW-0472">Membrane</keyword>
<feature type="transmembrane region" description="Helical" evidence="1">
    <location>
        <begin position="20"/>
        <end position="41"/>
    </location>
</feature>
<feature type="transmembrane region" description="Helical" evidence="1">
    <location>
        <begin position="70"/>
        <end position="87"/>
    </location>
</feature>
<dbReference type="PANTHER" id="PTHR31970:SF0">
    <property type="entry name" value="MOLYBDATE TRANSPORTER 1"/>
    <property type="match status" value="1"/>
</dbReference>
<accession>A0AAN7JKN9</accession>
<keyword evidence="1" id="KW-0812">Transmembrane</keyword>
<dbReference type="PANTHER" id="PTHR31970">
    <property type="match status" value="1"/>
</dbReference>
<proteinExistence type="predicted"/>
<protein>
    <submittedName>
        <fullName evidence="2">Uncharacterized protein</fullName>
    </submittedName>
</protein>
<keyword evidence="3" id="KW-1185">Reference proteome</keyword>
<comment type="caution">
    <text evidence="2">The sequence shown here is derived from an EMBL/GenBank/DDBJ whole genome shotgun (WGS) entry which is preliminary data.</text>
</comment>
<keyword evidence="1" id="KW-1133">Transmembrane helix</keyword>
<dbReference type="AlphaFoldDB" id="A0AAN7JKN9"/>
<dbReference type="Proteomes" id="UP001345219">
    <property type="component" value="Chromosome 12"/>
</dbReference>
<evidence type="ECO:0000313" key="2">
    <source>
        <dbReference type="EMBL" id="KAK4748269.1"/>
    </source>
</evidence>
<evidence type="ECO:0000313" key="3">
    <source>
        <dbReference type="Proteomes" id="UP001345219"/>
    </source>
</evidence>
<sequence length="161" mass="18102">MDDSNSNPNSQSIYHPKKNIVYILKAYFLSFLSFHSLWLDLNGSIRDIGTYIPIILALSLANDLELGTTLIFTGIYNAVTGLLYGFLPSNHSTFPFKKDLTRVLLDPRLRVWVCSYSALVDPKFSSDMDPKWTQATDPLAHGFVGFALRRGSAKTHTSQRN</sequence>
<dbReference type="EMBL" id="JAXIOK010000019">
    <property type="protein sequence ID" value="KAK4748269.1"/>
    <property type="molecule type" value="Genomic_DNA"/>
</dbReference>
<gene>
    <name evidence="2" type="ORF">SAY87_014855</name>
</gene>
<reference evidence="2 3" key="1">
    <citation type="journal article" date="2023" name="Hortic Res">
        <title>Pangenome of water caltrop reveals structural variations and asymmetric subgenome divergence after allopolyploidization.</title>
        <authorList>
            <person name="Zhang X."/>
            <person name="Chen Y."/>
            <person name="Wang L."/>
            <person name="Yuan Y."/>
            <person name="Fang M."/>
            <person name="Shi L."/>
            <person name="Lu R."/>
            <person name="Comes H.P."/>
            <person name="Ma Y."/>
            <person name="Chen Y."/>
            <person name="Huang G."/>
            <person name="Zhou Y."/>
            <person name="Zheng Z."/>
            <person name="Qiu Y."/>
        </authorList>
    </citation>
    <scope>NUCLEOTIDE SEQUENCE [LARGE SCALE GENOMIC DNA]</scope>
    <source>
        <tissue evidence="2">Roots</tissue>
    </source>
</reference>